<feature type="compositionally biased region" description="Polar residues" evidence="1">
    <location>
        <begin position="219"/>
        <end position="233"/>
    </location>
</feature>
<organism evidence="2 3">
    <name type="scientific">Neurospora tetraspora</name>
    <dbReference type="NCBI Taxonomy" id="94610"/>
    <lineage>
        <taxon>Eukaryota</taxon>
        <taxon>Fungi</taxon>
        <taxon>Dikarya</taxon>
        <taxon>Ascomycota</taxon>
        <taxon>Pezizomycotina</taxon>
        <taxon>Sordariomycetes</taxon>
        <taxon>Sordariomycetidae</taxon>
        <taxon>Sordariales</taxon>
        <taxon>Sordariaceae</taxon>
        <taxon>Neurospora</taxon>
    </lineage>
</organism>
<feature type="region of interest" description="Disordered" evidence="1">
    <location>
        <begin position="337"/>
        <end position="366"/>
    </location>
</feature>
<protein>
    <submittedName>
        <fullName evidence="2">Uncharacterized protein</fullName>
    </submittedName>
</protein>
<reference evidence="2" key="1">
    <citation type="journal article" date="2023" name="Mol. Phylogenet. Evol.">
        <title>Genome-scale phylogeny and comparative genomics of the fungal order Sordariales.</title>
        <authorList>
            <person name="Hensen N."/>
            <person name="Bonometti L."/>
            <person name="Westerberg I."/>
            <person name="Brannstrom I.O."/>
            <person name="Guillou S."/>
            <person name="Cros-Aarteil S."/>
            <person name="Calhoun S."/>
            <person name="Haridas S."/>
            <person name="Kuo A."/>
            <person name="Mondo S."/>
            <person name="Pangilinan J."/>
            <person name="Riley R."/>
            <person name="LaButti K."/>
            <person name="Andreopoulos B."/>
            <person name="Lipzen A."/>
            <person name="Chen C."/>
            <person name="Yan M."/>
            <person name="Daum C."/>
            <person name="Ng V."/>
            <person name="Clum A."/>
            <person name="Steindorff A."/>
            <person name="Ohm R.A."/>
            <person name="Martin F."/>
            <person name="Silar P."/>
            <person name="Natvig D.O."/>
            <person name="Lalanne C."/>
            <person name="Gautier V."/>
            <person name="Ament-Velasquez S.L."/>
            <person name="Kruys A."/>
            <person name="Hutchinson M.I."/>
            <person name="Powell A.J."/>
            <person name="Barry K."/>
            <person name="Miller A.N."/>
            <person name="Grigoriev I.V."/>
            <person name="Debuchy R."/>
            <person name="Gladieux P."/>
            <person name="Hiltunen Thoren M."/>
            <person name="Johannesson H."/>
        </authorList>
    </citation>
    <scope>NUCLEOTIDE SEQUENCE</scope>
    <source>
        <strain evidence="2">CBS 560.94</strain>
    </source>
</reference>
<dbReference type="AlphaFoldDB" id="A0AAE0JQS9"/>
<dbReference type="RefSeq" id="XP_062687464.1">
    <property type="nucleotide sequence ID" value="XM_062824139.1"/>
</dbReference>
<keyword evidence="3" id="KW-1185">Reference proteome</keyword>
<feature type="compositionally biased region" description="Polar residues" evidence="1">
    <location>
        <begin position="299"/>
        <end position="312"/>
    </location>
</feature>
<feature type="region of interest" description="Disordered" evidence="1">
    <location>
        <begin position="208"/>
        <end position="233"/>
    </location>
</feature>
<feature type="compositionally biased region" description="Polar residues" evidence="1">
    <location>
        <begin position="428"/>
        <end position="441"/>
    </location>
</feature>
<feature type="region of interest" description="Disordered" evidence="1">
    <location>
        <begin position="161"/>
        <end position="184"/>
    </location>
</feature>
<gene>
    <name evidence="2" type="ORF">B0H65DRAFT_418322</name>
</gene>
<feature type="compositionally biased region" description="Acidic residues" evidence="1">
    <location>
        <begin position="313"/>
        <end position="324"/>
    </location>
</feature>
<name>A0AAE0JQS9_9PEZI</name>
<dbReference type="EMBL" id="JAUEPP010000001">
    <property type="protein sequence ID" value="KAK3356087.1"/>
    <property type="molecule type" value="Genomic_DNA"/>
</dbReference>
<feature type="region of interest" description="Disordered" evidence="1">
    <location>
        <begin position="296"/>
        <end position="324"/>
    </location>
</feature>
<accession>A0AAE0JQS9</accession>
<evidence type="ECO:0000313" key="2">
    <source>
        <dbReference type="EMBL" id="KAK3356087.1"/>
    </source>
</evidence>
<evidence type="ECO:0000256" key="1">
    <source>
        <dbReference type="SAM" id="MobiDB-lite"/>
    </source>
</evidence>
<dbReference type="GeneID" id="87861293"/>
<evidence type="ECO:0000313" key="3">
    <source>
        <dbReference type="Proteomes" id="UP001278500"/>
    </source>
</evidence>
<dbReference type="Proteomes" id="UP001278500">
    <property type="component" value="Unassembled WGS sequence"/>
</dbReference>
<sequence length="665" mass="73039">MFFLTKTVARLATPFIYPIIAPILRPAISHAVGYFQPIEAEFDCDHDGDRVVVAITKVIDNVDIVGKQIKAVVKAPIVVTSRVVDKSIEVVTKLKKSAREAPVSTASQIVKDVAGVVKPFVPSFLLRGTKTTNPADRWWIKPKEPKAGAWHSIDQTRTSSFVRGTSSSAYPSPPPSGAGPSFPRRRASTLFDAAAPTQEADTITAVNLPPSAYYPDNPDINTSPRSENSVSSLDLGSTISSLDLGESLDSLTSLTAANVHPASSPVDDHLAANLSELSLPTSLCASDLSEIRLPLYSPPAQSSSNNIPSDAENFSDNEEDADEGCPAELVDGVVTTPFEPDNQGLGVDGEAQMGSEEREVEDGMEEPFETEEVKDEGQEQDLQWPVIVSSQLPSSPANITDIANTANMSQYPELTPATNIRVTENTALESASTHSPVNVSSHQEKDVTANTSIPPEQPQKPAEGPISDTETVYPEEDNLEPYVFNWEEHAFIDATGHLDTWQRFQDANEGRSHCLQRCHWEGVTEAYKPKQAITHYPGPADSSGHQPFLPVPELTVTTPEGDTFWLDDPLPWNRLCMNQRWLSQNFIDENGHLDTWKRVADEEQREQVARGQRRLQRDTWVLSKFAPLEKKPEGVPEITVTVPGGNTFYLDEPRSWADLDDDEDW</sequence>
<proteinExistence type="predicted"/>
<feature type="region of interest" description="Disordered" evidence="1">
    <location>
        <begin position="428"/>
        <end position="472"/>
    </location>
</feature>
<comment type="caution">
    <text evidence="2">The sequence shown here is derived from an EMBL/GenBank/DDBJ whole genome shotgun (WGS) entry which is preliminary data.</text>
</comment>
<reference evidence="2" key="2">
    <citation type="submission" date="2023-06" db="EMBL/GenBank/DDBJ databases">
        <authorList>
            <consortium name="Lawrence Berkeley National Laboratory"/>
            <person name="Haridas S."/>
            <person name="Hensen N."/>
            <person name="Bonometti L."/>
            <person name="Westerberg I."/>
            <person name="Brannstrom I.O."/>
            <person name="Guillou S."/>
            <person name="Cros-Aarteil S."/>
            <person name="Calhoun S."/>
            <person name="Kuo A."/>
            <person name="Mondo S."/>
            <person name="Pangilinan J."/>
            <person name="Riley R."/>
            <person name="Labutti K."/>
            <person name="Andreopoulos B."/>
            <person name="Lipzen A."/>
            <person name="Chen C."/>
            <person name="Yanf M."/>
            <person name="Daum C."/>
            <person name="Ng V."/>
            <person name="Clum A."/>
            <person name="Steindorff A."/>
            <person name="Ohm R."/>
            <person name="Martin F."/>
            <person name="Silar P."/>
            <person name="Natvig D."/>
            <person name="Lalanne C."/>
            <person name="Gautier V."/>
            <person name="Ament-Velasquez S.L."/>
            <person name="Kruys A."/>
            <person name="Hutchinson M.I."/>
            <person name="Powell A.J."/>
            <person name="Barry K."/>
            <person name="Miller A.N."/>
            <person name="Grigoriev I.V."/>
            <person name="Debuchy R."/>
            <person name="Gladieux P."/>
            <person name="Thoren M.H."/>
            <person name="Johannesson H."/>
        </authorList>
    </citation>
    <scope>NUCLEOTIDE SEQUENCE</scope>
    <source>
        <strain evidence="2">CBS 560.94</strain>
    </source>
</reference>